<name>A0A2U2MXT8_9GAMM</name>
<accession>A0A2U2MXT8</accession>
<keyword evidence="5" id="KW-1185">Reference proteome</keyword>
<dbReference type="EMBL" id="QFFI01000027">
    <property type="protein sequence ID" value="PWG61766.1"/>
    <property type="molecule type" value="Genomic_DNA"/>
</dbReference>
<gene>
    <name evidence="4" type="ORF">DEM34_14975</name>
</gene>
<dbReference type="Gene3D" id="3.90.226.10">
    <property type="entry name" value="2-enoyl-CoA Hydratase, Chain A, domain 1"/>
    <property type="match status" value="1"/>
</dbReference>
<comment type="caution">
    <text evidence="4">The sequence shown here is derived from an EMBL/GenBank/DDBJ whole genome shotgun (WGS) entry which is preliminary data.</text>
</comment>
<dbReference type="Proteomes" id="UP000245474">
    <property type="component" value="Unassembled WGS sequence"/>
</dbReference>
<evidence type="ECO:0000256" key="2">
    <source>
        <dbReference type="SAM" id="MobiDB-lite"/>
    </source>
</evidence>
<protein>
    <submittedName>
        <fullName evidence="4">S49 family peptidase</fullName>
    </submittedName>
</protein>
<reference evidence="4 5" key="1">
    <citation type="submission" date="2018-05" db="EMBL/GenBank/DDBJ databases">
        <title>Spiribacter halobius sp. nov., a moderately halophilic bacterium isolated from marine solar saltern.</title>
        <authorList>
            <person name="Zheng W.-S."/>
            <person name="Lu D.-C."/>
            <person name="Du Z.-J."/>
        </authorList>
    </citation>
    <scope>NUCLEOTIDE SEQUENCE [LARGE SCALE GENOMIC DNA]</scope>
    <source>
        <strain evidence="4 5">E85</strain>
    </source>
</reference>
<evidence type="ECO:0000313" key="4">
    <source>
        <dbReference type="EMBL" id="PWG61766.1"/>
    </source>
</evidence>
<dbReference type="Pfam" id="PF01343">
    <property type="entry name" value="Peptidase_S49"/>
    <property type="match status" value="1"/>
</dbReference>
<feature type="compositionally biased region" description="Basic and acidic residues" evidence="2">
    <location>
        <begin position="348"/>
        <end position="358"/>
    </location>
</feature>
<evidence type="ECO:0000259" key="3">
    <source>
        <dbReference type="Pfam" id="PF01343"/>
    </source>
</evidence>
<dbReference type="CDD" id="cd07022">
    <property type="entry name" value="S49_Sppa_36K_type"/>
    <property type="match status" value="1"/>
</dbReference>
<dbReference type="PANTHER" id="PTHR42987:SF4">
    <property type="entry name" value="PROTEASE SOHB-RELATED"/>
    <property type="match status" value="1"/>
</dbReference>
<dbReference type="InterPro" id="IPR029045">
    <property type="entry name" value="ClpP/crotonase-like_dom_sf"/>
</dbReference>
<dbReference type="AlphaFoldDB" id="A0A2U2MXT8"/>
<dbReference type="GO" id="GO:0008233">
    <property type="term" value="F:peptidase activity"/>
    <property type="evidence" value="ECO:0007669"/>
    <property type="project" value="InterPro"/>
</dbReference>
<dbReference type="SUPFAM" id="SSF52096">
    <property type="entry name" value="ClpP/crotonase"/>
    <property type="match status" value="1"/>
</dbReference>
<proteinExistence type="inferred from homology"/>
<dbReference type="PANTHER" id="PTHR42987">
    <property type="entry name" value="PEPTIDASE S49"/>
    <property type="match status" value="1"/>
</dbReference>
<sequence>MRIWQKAARTPWAITEDHLRVILDIASRDNATPEAVAARLGRDLENTYEVEYRDGVAVLSVEGPLFRYANLFTRVSGATSYELLAQDFQAAIDDDQVRAVLLNINSPGGEADGNAEFAEMIYRARGTKPIVAYVGGLGASAAYWIASAADEVIAHETAMLGSIGVRTALVDDSERMAMEGLREYVIVSSQSPDKALDPAEASDRARVQQLVDDLAAVFVAKVARNRGVEESVVLEDFGRGDILVGQKAVDAGLADRLGTYEDTVAELIERTADRSAMTFPGFSGATAMPAAGGLNGGCEPMWLTDKKPAAGEEQRHVEATAANFQTYCPEAAAELREQGKADAAASIEEQREAASTAERERIQAILGCEEAKGRTKLAQELAVTPGMSEEHAKRVLASASREDNGFLAAVPDPDVGPDEPEASGDPRAAAAAAVDRARQGGLIR</sequence>
<dbReference type="InterPro" id="IPR002142">
    <property type="entry name" value="Peptidase_S49"/>
</dbReference>
<comment type="similarity">
    <text evidence="1">Belongs to the peptidase S49 family.</text>
</comment>
<feature type="domain" description="Peptidase S49" evidence="3">
    <location>
        <begin position="127"/>
        <end position="268"/>
    </location>
</feature>
<feature type="region of interest" description="Disordered" evidence="2">
    <location>
        <begin position="400"/>
        <end position="444"/>
    </location>
</feature>
<evidence type="ECO:0000313" key="5">
    <source>
        <dbReference type="Proteomes" id="UP000245474"/>
    </source>
</evidence>
<organism evidence="4 5">
    <name type="scientific">Sediminicurvatus halobius</name>
    <dbReference type="NCBI Taxonomy" id="2182432"/>
    <lineage>
        <taxon>Bacteria</taxon>
        <taxon>Pseudomonadati</taxon>
        <taxon>Pseudomonadota</taxon>
        <taxon>Gammaproteobacteria</taxon>
        <taxon>Chromatiales</taxon>
        <taxon>Ectothiorhodospiraceae</taxon>
        <taxon>Sediminicurvatus</taxon>
    </lineage>
</organism>
<dbReference type="OrthoDB" id="9764363at2"/>
<dbReference type="InterPro" id="IPR033855">
    <property type="entry name" value="Protein_C"/>
</dbReference>
<feature type="region of interest" description="Disordered" evidence="2">
    <location>
        <begin position="339"/>
        <end position="358"/>
    </location>
</feature>
<dbReference type="GO" id="GO:0006508">
    <property type="term" value="P:proteolysis"/>
    <property type="evidence" value="ECO:0007669"/>
    <property type="project" value="InterPro"/>
</dbReference>
<evidence type="ECO:0000256" key="1">
    <source>
        <dbReference type="ARBA" id="ARBA00008683"/>
    </source>
</evidence>
<dbReference type="RefSeq" id="WP_109679639.1">
    <property type="nucleotide sequence ID" value="NZ_CP086615.1"/>
</dbReference>